<evidence type="ECO:0000313" key="3">
    <source>
        <dbReference type="WBParaSite" id="GPUH_0000087501-mRNA-1"/>
    </source>
</evidence>
<reference evidence="1 2" key="2">
    <citation type="submission" date="2018-11" db="EMBL/GenBank/DDBJ databases">
        <authorList>
            <consortium name="Pathogen Informatics"/>
        </authorList>
    </citation>
    <scope>NUCLEOTIDE SEQUENCE [LARGE SCALE GENOMIC DNA]</scope>
</reference>
<gene>
    <name evidence="1" type="ORF">GPUH_LOCUS875</name>
</gene>
<dbReference type="AlphaFoldDB" id="A0A183CWN4"/>
<organism evidence="3">
    <name type="scientific">Gongylonema pulchrum</name>
    <dbReference type="NCBI Taxonomy" id="637853"/>
    <lineage>
        <taxon>Eukaryota</taxon>
        <taxon>Metazoa</taxon>
        <taxon>Ecdysozoa</taxon>
        <taxon>Nematoda</taxon>
        <taxon>Chromadorea</taxon>
        <taxon>Rhabditida</taxon>
        <taxon>Spirurina</taxon>
        <taxon>Spiruromorpha</taxon>
        <taxon>Spiruroidea</taxon>
        <taxon>Gongylonematidae</taxon>
        <taxon>Gongylonema</taxon>
    </lineage>
</organism>
<reference evidence="3" key="1">
    <citation type="submission" date="2016-06" db="UniProtKB">
        <authorList>
            <consortium name="WormBaseParasite"/>
        </authorList>
    </citation>
    <scope>IDENTIFICATION</scope>
</reference>
<dbReference type="OrthoDB" id="10262177at2759"/>
<dbReference type="Proteomes" id="UP000271098">
    <property type="component" value="Unassembled WGS sequence"/>
</dbReference>
<evidence type="ECO:0000313" key="2">
    <source>
        <dbReference type="Proteomes" id="UP000271098"/>
    </source>
</evidence>
<dbReference type="EMBL" id="UYRT01000910">
    <property type="protein sequence ID" value="VDK28940.1"/>
    <property type="molecule type" value="Genomic_DNA"/>
</dbReference>
<accession>A0A183CWN4</accession>
<proteinExistence type="predicted"/>
<sequence>MVASFCGRSFDDGETNEIAQRIRRATANINVEIETLLEFLTHKGAIGIEIMPCFSTGFTELFPLHVTF</sequence>
<keyword evidence="2" id="KW-1185">Reference proteome</keyword>
<name>A0A183CWN4_9BILA</name>
<evidence type="ECO:0000313" key="1">
    <source>
        <dbReference type="EMBL" id="VDK28940.1"/>
    </source>
</evidence>
<dbReference type="WBParaSite" id="GPUH_0000087501-mRNA-1">
    <property type="protein sequence ID" value="GPUH_0000087501-mRNA-1"/>
    <property type="gene ID" value="GPUH_0000087501"/>
</dbReference>
<protein>
    <submittedName>
        <fullName evidence="3">EAL domain-containing protein</fullName>
    </submittedName>
</protein>